<dbReference type="FunFam" id="1.25.40.10:FF:000158">
    <property type="entry name" value="pentatricopeptide repeat-containing protein At2g33680"/>
    <property type="match status" value="1"/>
</dbReference>
<dbReference type="PROSITE" id="PS51375">
    <property type="entry name" value="PPR"/>
    <property type="match status" value="1"/>
</dbReference>
<comment type="caution">
    <text evidence="5">The sequence shown here is derived from an EMBL/GenBank/DDBJ whole genome shotgun (WGS) entry which is preliminary data.</text>
</comment>
<evidence type="ECO:0000256" key="3">
    <source>
        <dbReference type="PROSITE-ProRule" id="PRU00708"/>
    </source>
</evidence>
<dbReference type="InterPro" id="IPR032867">
    <property type="entry name" value="DYW_dom"/>
</dbReference>
<sequence>MLAGYAVHDHGKDAIKLFEVMVRNGVEPDHVTFTHLLSACSHSGLVNEGKHYFKIMPDVYGVEHKLDHYSCMVDLLGRSGLLDDASDMIRCMPMEPSSGVWVLYLVLAEYIVIPNWQRKLQRDYFLQIRQMQETTSCCQIFFSAAGLWRDAAKVRALMKERGLNRTPGCSFVEHENKIHRFLAGDRSHPEADMIYKKLEEIIGKIRKTGFLSKTEFVLHDVDEELKENMINEQSEKLAMAMGFW</sequence>
<proteinExistence type="inferred from homology"/>
<dbReference type="AlphaFoldDB" id="A0A6A3CPS6"/>
<feature type="repeat" description="PPR" evidence="3">
    <location>
        <begin position="1"/>
        <end position="28"/>
    </location>
</feature>
<dbReference type="GO" id="GO:0003723">
    <property type="term" value="F:RNA binding"/>
    <property type="evidence" value="ECO:0007669"/>
    <property type="project" value="InterPro"/>
</dbReference>
<reference evidence="5" key="1">
    <citation type="submission" date="2019-09" db="EMBL/GenBank/DDBJ databases">
        <title>Draft genome information of white flower Hibiscus syriacus.</title>
        <authorList>
            <person name="Kim Y.-M."/>
        </authorList>
    </citation>
    <scope>NUCLEOTIDE SEQUENCE [LARGE SCALE GENOMIC DNA]</scope>
    <source>
        <strain evidence="5">YM2019G1</strain>
    </source>
</reference>
<dbReference type="Pfam" id="PF01535">
    <property type="entry name" value="PPR"/>
    <property type="match status" value="1"/>
</dbReference>
<dbReference type="Pfam" id="PF20430">
    <property type="entry name" value="Eplus_motif"/>
    <property type="match status" value="1"/>
</dbReference>
<protein>
    <submittedName>
        <fullName evidence="5">Pentatricopeptide repeat-containing protein</fullName>
    </submittedName>
</protein>
<dbReference type="GO" id="GO:0009451">
    <property type="term" value="P:RNA modification"/>
    <property type="evidence" value="ECO:0007669"/>
    <property type="project" value="InterPro"/>
</dbReference>
<dbReference type="PANTHER" id="PTHR47926">
    <property type="entry name" value="PENTATRICOPEPTIDE REPEAT-CONTAINING PROTEIN"/>
    <property type="match status" value="1"/>
</dbReference>
<dbReference type="EMBL" id="VEPZ02000196">
    <property type="protein sequence ID" value="KAE8731410.1"/>
    <property type="molecule type" value="Genomic_DNA"/>
</dbReference>
<dbReference type="Pfam" id="PF13041">
    <property type="entry name" value="PPR_2"/>
    <property type="match status" value="1"/>
</dbReference>
<dbReference type="InterPro" id="IPR011990">
    <property type="entry name" value="TPR-like_helical_dom_sf"/>
</dbReference>
<dbReference type="PANTHER" id="PTHR47926:SF533">
    <property type="entry name" value="DYW DOMAIN-CONTAINING PROTEIN"/>
    <property type="match status" value="1"/>
</dbReference>
<accession>A0A6A3CPS6</accession>
<evidence type="ECO:0000259" key="4">
    <source>
        <dbReference type="Pfam" id="PF14432"/>
    </source>
</evidence>
<feature type="domain" description="DYW" evidence="4">
    <location>
        <begin position="209"/>
        <end position="243"/>
    </location>
</feature>
<comment type="similarity">
    <text evidence="1">Belongs to the PPR family. PCMP-H subfamily.</text>
</comment>
<name>A0A6A3CPS6_HIBSY</name>
<evidence type="ECO:0000313" key="6">
    <source>
        <dbReference type="Proteomes" id="UP000436088"/>
    </source>
</evidence>
<organism evidence="5 6">
    <name type="scientific">Hibiscus syriacus</name>
    <name type="common">Rose of Sharon</name>
    <dbReference type="NCBI Taxonomy" id="106335"/>
    <lineage>
        <taxon>Eukaryota</taxon>
        <taxon>Viridiplantae</taxon>
        <taxon>Streptophyta</taxon>
        <taxon>Embryophyta</taxon>
        <taxon>Tracheophyta</taxon>
        <taxon>Spermatophyta</taxon>
        <taxon>Magnoliopsida</taxon>
        <taxon>eudicotyledons</taxon>
        <taxon>Gunneridae</taxon>
        <taxon>Pentapetalae</taxon>
        <taxon>rosids</taxon>
        <taxon>malvids</taxon>
        <taxon>Malvales</taxon>
        <taxon>Malvaceae</taxon>
        <taxon>Malvoideae</taxon>
        <taxon>Hibiscus</taxon>
    </lineage>
</organism>
<dbReference type="Gene3D" id="1.25.40.10">
    <property type="entry name" value="Tetratricopeptide repeat domain"/>
    <property type="match status" value="1"/>
</dbReference>
<dbReference type="InterPro" id="IPR046849">
    <property type="entry name" value="E2_motif"/>
</dbReference>
<gene>
    <name evidence="5" type="ORF">F3Y22_tig00002840pilonHSYRG01271</name>
</gene>
<keyword evidence="2" id="KW-0677">Repeat</keyword>
<dbReference type="Pfam" id="PF20431">
    <property type="entry name" value="E_motif"/>
    <property type="match status" value="1"/>
</dbReference>
<dbReference type="Pfam" id="PF14432">
    <property type="entry name" value="DYW_deaminase"/>
    <property type="match status" value="1"/>
</dbReference>
<evidence type="ECO:0000256" key="2">
    <source>
        <dbReference type="ARBA" id="ARBA00022737"/>
    </source>
</evidence>
<evidence type="ECO:0000313" key="5">
    <source>
        <dbReference type="EMBL" id="KAE8731410.1"/>
    </source>
</evidence>
<dbReference type="GO" id="GO:0099402">
    <property type="term" value="P:plant organ development"/>
    <property type="evidence" value="ECO:0007669"/>
    <property type="project" value="UniProtKB-ARBA"/>
</dbReference>
<dbReference type="Proteomes" id="UP000436088">
    <property type="component" value="Unassembled WGS sequence"/>
</dbReference>
<evidence type="ECO:0000256" key="1">
    <source>
        <dbReference type="ARBA" id="ARBA00006643"/>
    </source>
</evidence>
<dbReference type="GO" id="GO:0008270">
    <property type="term" value="F:zinc ion binding"/>
    <property type="evidence" value="ECO:0007669"/>
    <property type="project" value="InterPro"/>
</dbReference>
<dbReference type="InterPro" id="IPR046848">
    <property type="entry name" value="E_motif"/>
</dbReference>
<dbReference type="InterPro" id="IPR002885">
    <property type="entry name" value="PPR_rpt"/>
</dbReference>
<dbReference type="InterPro" id="IPR046960">
    <property type="entry name" value="PPR_At4g14850-like_plant"/>
</dbReference>
<dbReference type="NCBIfam" id="TIGR00756">
    <property type="entry name" value="PPR"/>
    <property type="match status" value="1"/>
</dbReference>
<keyword evidence="6" id="KW-1185">Reference proteome</keyword>